<feature type="compositionally biased region" description="Basic and acidic residues" evidence="1">
    <location>
        <begin position="140"/>
        <end position="154"/>
    </location>
</feature>
<evidence type="ECO:0000313" key="4">
    <source>
        <dbReference type="Proteomes" id="UP000224006"/>
    </source>
</evidence>
<evidence type="ECO:0000256" key="2">
    <source>
        <dbReference type="SAM" id="SignalP"/>
    </source>
</evidence>
<dbReference type="RefSeq" id="XP_029219532.1">
    <property type="nucleotide sequence ID" value="XM_029363609.1"/>
</dbReference>
<feature type="signal peptide" evidence="2">
    <location>
        <begin position="1"/>
        <end position="19"/>
    </location>
</feature>
<protein>
    <submittedName>
        <fullName evidence="3">Uncharacterized protein</fullName>
    </submittedName>
</protein>
<dbReference type="EMBL" id="NWUJ01000004">
    <property type="protein sequence ID" value="PFH35523.1"/>
    <property type="molecule type" value="Genomic_DNA"/>
</dbReference>
<accession>A0A2A9MIQ6</accession>
<keyword evidence="4" id="KW-1185">Reference proteome</keyword>
<feature type="compositionally biased region" description="Pro residues" evidence="1">
    <location>
        <begin position="327"/>
        <end position="339"/>
    </location>
</feature>
<dbReference type="VEuPathDB" id="ToxoDB:BESB_051740"/>
<gene>
    <name evidence="3" type="ORF">BESB_051740</name>
</gene>
<feature type="compositionally biased region" description="Low complexity" evidence="1">
    <location>
        <begin position="308"/>
        <end position="318"/>
    </location>
</feature>
<dbReference type="Proteomes" id="UP000224006">
    <property type="component" value="Chromosome IV"/>
</dbReference>
<reference evidence="3 4" key="1">
    <citation type="submission" date="2017-09" db="EMBL/GenBank/DDBJ databases">
        <title>Genome sequencing of Besnoitia besnoiti strain Bb-Ger1.</title>
        <authorList>
            <person name="Schares G."/>
            <person name="Venepally P."/>
            <person name="Lorenzi H.A."/>
        </authorList>
    </citation>
    <scope>NUCLEOTIDE SEQUENCE [LARGE SCALE GENOMIC DNA]</scope>
    <source>
        <strain evidence="3 4">Bb-Ger1</strain>
    </source>
</reference>
<proteinExistence type="predicted"/>
<comment type="caution">
    <text evidence="3">The sequence shown here is derived from an EMBL/GenBank/DDBJ whole genome shotgun (WGS) entry which is preliminary data.</text>
</comment>
<feature type="chain" id="PRO_5013129196" evidence="2">
    <location>
        <begin position="20"/>
        <end position="380"/>
    </location>
</feature>
<evidence type="ECO:0000313" key="3">
    <source>
        <dbReference type="EMBL" id="PFH35523.1"/>
    </source>
</evidence>
<organism evidence="3 4">
    <name type="scientific">Besnoitia besnoiti</name>
    <name type="common">Apicomplexan protozoan</name>
    <dbReference type="NCBI Taxonomy" id="94643"/>
    <lineage>
        <taxon>Eukaryota</taxon>
        <taxon>Sar</taxon>
        <taxon>Alveolata</taxon>
        <taxon>Apicomplexa</taxon>
        <taxon>Conoidasida</taxon>
        <taxon>Coccidia</taxon>
        <taxon>Eucoccidiorida</taxon>
        <taxon>Eimeriorina</taxon>
        <taxon>Sarcocystidae</taxon>
        <taxon>Besnoitia</taxon>
    </lineage>
</organism>
<feature type="compositionally biased region" description="Acidic residues" evidence="1">
    <location>
        <begin position="212"/>
        <end position="226"/>
    </location>
</feature>
<dbReference type="AlphaFoldDB" id="A0A2A9MIQ6"/>
<evidence type="ECO:0000256" key="1">
    <source>
        <dbReference type="SAM" id="MobiDB-lite"/>
    </source>
</evidence>
<dbReference type="KEGG" id="bbes:BESB_051740"/>
<feature type="compositionally biased region" description="Basic and acidic residues" evidence="1">
    <location>
        <begin position="164"/>
        <end position="173"/>
    </location>
</feature>
<feature type="region of interest" description="Disordered" evidence="1">
    <location>
        <begin position="140"/>
        <end position="339"/>
    </location>
</feature>
<feature type="compositionally biased region" description="Acidic residues" evidence="1">
    <location>
        <begin position="234"/>
        <end position="251"/>
    </location>
</feature>
<dbReference type="GeneID" id="40310103"/>
<feature type="compositionally biased region" description="Low complexity" evidence="1">
    <location>
        <begin position="275"/>
        <end position="286"/>
    </location>
</feature>
<name>A0A2A9MIQ6_BESBE</name>
<dbReference type="OrthoDB" id="333403at2759"/>
<keyword evidence="2" id="KW-0732">Signal</keyword>
<sequence length="380" mass="41194">MRSVFFFGTFLMGLRATSASSALDGSAAGSEGDLQRLQASADLNDIQPESSDALEKLQEAQRASQAFAHRNLPGSHIGNGVIPYDGNANEDSYGGDDVSAGRALGKRSDFLAPSPAAKKVIVQVPEKKATPVTVYRKLQEGSDDEKHEQSENDHQGGSSEDLDREGADDNREASDEEDLLDALRRDNPEASEDQGTVNEDAGSEDTQSALLEGDDPEREAENEEENALLAIIEIETDLEVPDEVLDESESEDDRRLGKKSYYYAPPKKALPPPKRVAVAPKKALPVKAPPKKVHEKKVVPTPQKAVLPAKKAIPVQKKAPPPKKVYAPPPKKVYAPPPKKVYAPPPKKVYAPPPKKVYAPPPKKVYAPKKYVPVSKKGGY</sequence>
<dbReference type="STRING" id="94643.A0A2A9MIQ6"/>